<evidence type="ECO:0000259" key="12">
    <source>
        <dbReference type="PROSITE" id="PS51387"/>
    </source>
</evidence>
<evidence type="ECO:0000256" key="8">
    <source>
        <dbReference type="ARBA" id="ARBA00023004"/>
    </source>
</evidence>
<dbReference type="AlphaFoldDB" id="A0A0U3B814"/>
<keyword evidence="5" id="KW-0274">FAD</keyword>
<evidence type="ECO:0000256" key="9">
    <source>
        <dbReference type="ARBA" id="ARBA00023014"/>
    </source>
</evidence>
<dbReference type="InterPro" id="IPR016166">
    <property type="entry name" value="FAD-bd_PCMH"/>
</dbReference>
<evidence type="ECO:0000313" key="14">
    <source>
        <dbReference type="Proteomes" id="UP000068447"/>
    </source>
</evidence>
<dbReference type="Gene3D" id="3.30.70.2190">
    <property type="match status" value="1"/>
</dbReference>
<organism evidence="13 14">
    <name type="scientific">Lacimicrobium alkaliphilum</name>
    <dbReference type="NCBI Taxonomy" id="1526571"/>
    <lineage>
        <taxon>Bacteria</taxon>
        <taxon>Pseudomonadati</taxon>
        <taxon>Pseudomonadota</taxon>
        <taxon>Gammaproteobacteria</taxon>
        <taxon>Alteromonadales</taxon>
        <taxon>Alteromonadaceae</taxon>
        <taxon>Lacimicrobium</taxon>
    </lineage>
</organism>
<dbReference type="InterPro" id="IPR017896">
    <property type="entry name" value="4Fe4S_Fe-S-bd"/>
</dbReference>
<name>A0A0U3B814_9ALTE</name>
<dbReference type="InterPro" id="IPR016171">
    <property type="entry name" value="Vanillyl_alc_oxidase_C-sub2"/>
</dbReference>
<accession>A0A0U3B814</accession>
<dbReference type="InterPro" id="IPR016169">
    <property type="entry name" value="FAD-bd_PCMH_sub2"/>
</dbReference>
<feature type="domain" description="FAD-binding PCMH-type" evidence="12">
    <location>
        <begin position="47"/>
        <end position="275"/>
    </location>
</feature>
<sequence>MQSQAEANLTEALPAAFYNALKAFLPADNLIRDLARRLAFSGDASFYRLTPKLVVRIDNLIQLSQLLKLASDHLVPVTFRAAGTSLCGQAVTDSVLVTLSEHWRGAEVLEQGTKIRLQPGVIGAQANRMLQPWGRKIGPDPASIDSCKVGGIAANNASGMCCGVKQNSYHTLCDMTLVMADGTVLDTADVKSVTAFENSHGPLLDGLRVLHEQVRQDQALAEKIRHKYRLKNTTGYGINALLDFEQPLDMLKHLMIGSEGTLGFIADITYHTVIDEGHRATGLFIFKDIKQCCELVTRLRDTPVTAVELMDARALKSVADKPAMPAGVAALEERSAALLIEVTGEDEQALHAHLQQVNEVIRPYSGELIASVDFSEDKVRNQQLWAIRKGTFPAVGAVRASGTTVIIEDVAFPVARLAQGVAALHQLFQAHGYNEAIIFGHALEGNLHFVFTQAFNSEDEIRRYDGFMQALSELVTADFGGSLKAEHGTGRNMAPFVKMEWGEDAYGLMEQIKALFDPDGILNPGVILNSDKKAHIRHLKPIPALDPELDKCIECGFCEPVCPSKDLTLTPRQRIALWRQMQGGQFSPAQKQQLQQDYQYLGVDTCAATGLCAQRCPVGINTGDFIKQLRAQKPKGQWLARQAAEHFAGTAVLARFALQSVGLSRNLLGDNNTGAVFKGLNNISGGAIPRWYPAWPVAARQSEAETSKAASTGAAVVYFPSCTNRMFATDTQAEDQRSLQQVLASVLAKAGFRLLVPDNINQLCCGTPWDSKGFKTIAGDKTAQSLAVLAKLAQDEDLPVLIDASPCALQLKQSQSKQEGRALRLYETAEFLYQFVLPRLDINPQQEPVTLHITCSSRRLQSAQHLLALTRACAQQVVVPEDIYCCGFAGDKGFYTPELNASALKDLNTQIPPGCSQGISNSRSCEIGLREHSGIAFQSVAYLLDKVSSRKAGWQGDDFPR</sequence>
<dbReference type="Gene3D" id="1.10.1060.10">
    <property type="entry name" value="Alpha-helical ferredoxin"/>
    <property type="match status" value="1"/>
</dbReference>
<dbReference type="Gene3D" id="3.30.70.2740">
    <property type="match status" value="1"/>
</dbReference>
<dbReference type="GO" id="GO:0004458">
    <property type="term" value="F:D-lactate dehydrogenase (cytochrome) activity"/>
    <property type="evidence" value="ECO:0007669"/>
    <property type="project" value="UniProtKB-EC"/>
</dbReference>
<dbReference type="Pfam" id="PF02913">
    <property type="entry name" value="FAD-oxidase_C"/>
    <property type="match status" value="1"/>
</dbReference>
<dbReference type="PROSITE" id="PS51387">
    <property type="entry name" value="FAD_PCMH"/>
    <property type="match status" value="1"/>
</dbReference>
<evidence type="ECO:0000256" key="3">
    <source>
        <dbReference type="ARBA" id="ARBA00022630"/>
    </source>
</evidence>
<evidence type="ECO:0000256" key="4">
    <source>
        <dbReference type="ARBA" id="ARBA00022723"/>
    </source>
</evidence>
<dbReference type="FunFam" id="1.10.45.10:FF:000001">
    <property type="entry name" value="D-lactate dehydrogenase mitochondrial"/>
    <property type="match status" value="1"/>
</dbReference>
<evidence type="ECO:0000313" key="13">
    <source>
        <dbReference type="EMBL" id="ALS99705.1"/>
    </source>
</evidence>
<dbReference type="OrthoDB" id="9811557at2"/>
<dbReference type="InterPro" id="IPR004113">
    <property type="entry name" value="FAD-bd_oxidored_4_C"/>
</dbReference>
<keyword evidence="14" id="KW-1185">Reference proteome</keyword>
<reference evidence="13 14" key="1">
    <citation type="submission" date="2015-12" db="EMBL/GenBank/DDBJ databases">
        <title>Complete genome of Lacimicrobium alkaliphilum KCTC 32984.</title>
        <authorList>
            <person name="Kim S.-G."/>
            <person name="Lee Y.-J."/>
        </authorList>
    </citation>
    <scope>NUCLEOTIDE SEQUENCE [LARGE SCALE GENOMIC DNA]</scope>
    <source>
        <strain evidence="13 14">YelD216</strain>
    </source>
</reference>
<evidence type="ECO:0000256" key="10">
    <source>
        <dbReference type="ARBA" id="ARBA00038897"/>
    </source>
</evidence>
<evidence type="ECO:0000256" key="1">
    <source>
        <dbReference type="ARBA" id="ARBA00001974"/>
    </source>
</evidence>
<dbReference type="Proteomes" id="UP000068447">
    <property type="component" value="Chromosome"/>
</dbReference>
<evidence type="ECO:0000256" key="2">
    <source>
        <dbReference type="ARBA" id="ARBA00008000"/>
    </source>
</evidence>
<dbReference type="SUPFAM" id="SSF55103">
    <property type="entry name" value="FAD-linked oxidases, C-terminal domain"/>
    <property type="match status" value="1"/>
</dbReference>
<keyword evidence="8" id="KW-0408">Iron</keyword>
<dbReference type="PROSITE" id="PS51379">
    <property type="entry name" value="4FE4S_FER_2"/>
    <property type="match status" value="1"/>
</dbReference>
<dbReference type="STRING" id="1526571.AT746_16485"/>
<dbReference type="InterPro" id="IPR006094">
    <property type="entry name" value="Oxid_FAD_bind_N"/>
</dbReference>
<protein>
    <recommendedName>
        <fullName evidence="10">D-lactate dehydrogenase (cytochrome)</fullName>
        <ecNumber evidence="10">1.1.2.4</ecNumber>
    </recommendedName>
</protein>
<dbReference type="InterPro" id="IPR004017">
    <property type="entry name" value="Cys_rich_dom"/>
</dbReference>
<dbReference type="GO" id="GO:0008720">
    <property type="term" value="F:D-lactate dehydrogenase (NAD+) activity"/>
    <property type="evidence" value="ECO:0007669"/>
    <property type="project" value="TreeGrafter"/>
</dbReference>
<keyword evidence="6" id="KW-0809">Transit peptide</keyword>
<dbReference type="FunFam" id="1.10.1060.10:FF:000019">
    <property type="entry name" value="Oxidoreductase/iron-sulfur cluster-binding protein"/>
    <property type="match status" value="1"/>
</dbReference>
<evidence type="ECO:0000256" key="5">
    <source>
        <dbReference type="ARBA" id="ARBA00022827"/>
    </source>
</evidence>
<comment type="cofactor">
    <cofactor evidence="1">
        <name>FAD</name>
        <dbReference type="ChEBI" id="CHEBI:57692"/>
    </cofactor>
</comment>
<dbReference type="Pfam" id="PF02754">
    <property type="entry name" value="CCG"/>
    <property type="match status" value="2"/>
</dbReference>
<dbReference type="Gene3D" id="3.30.465.10">
    <property type="match status" value="1"/>
</dbReference>
<dbReference type="GO" id="GO:0051536">
    <property type="term" value="F:iron-sulfur cluster binding"/>
    <property type="evidence" value="ECO:0007669"/>
    <property type="project" value="UniProtKB-KW"/>
</dbReference>
<dbReference type="PANTHER" id="PTHR11748">
    <property type="entry name" value="D-LACTATE DEHYDROGENASE"/>
    <property type="match status" value="1"/>
</dbReference>
<dbReference type="Pfam" id="PF01565">
    <property type="entry name" value="FAD_binding_4"/>
    <property type="match status" value="1"/>
</dbReference>
<gene>
    <name evidence="13" type="ORF">AT746_16485</name>
</gene>
<dbReference type="EMBL" id="CP013650">
    <property type="protein sequence ID" value="ALS99705.1"/>
    <property type="molecule type" value="Genomic_DNA"/>
</dbReference>
<dbReference type="EC" id="1.1.2.4" evidence="10"/>
<keyword evidence="3" id="KW-0285">Flavoprotein</keyword>
<dbReference type="Gene3D" id="1.10.45.10">
    <property type="entry name" value="Vanillyl-alcohol Oxidase, Chain A, domain 4"/>
    <property type="match status" value="1"/>
</dbReference>
<dbReference type="PANTHER" id="PTHR11748:SF111">
    <property type="entry name" value="D-LACTATE DEHYDROGENASE, MITOCHONDRIAL-RELATED"/>
    <property type="match status" value="1"/>
</dbReference>
<feature type="domain" description="4Fe-4S ferredoxin-type" evidence="11">
    <location>
        <begin position="541"/>
        <end position="572"/>
    </location>
</feature>
<evidence type="ECO:0000259" key="11">
    <source>
        <dbReference type="PROSITE" id="PS51379"/>
    </source>
</evidence>
<evidence type="ECO:0000256" key="6">
    <source>
        <dbReference type="ARBA" id="ARBA00022946"/>
    </source>
</evidence>
<dbReference type="Pfam" id="PF13183">
    <property type="entry name" value="Fer4_8"/>
    <property type="match status" value="1"/>
</dbReference>
<dbReference type="Gene3D" id="3.30.43.10">
    <property type="entry name" value="Uridine Diphospho-n-acetylenolpyruvylglucosamine Reductase, domain 2"/>
    <property type="match status" value="1"/>
</dbReference>
<dbReference type="GO" id="GO:1903457">
    <property type="term" value="P:lactate catabolic process"/>
    <property type="evidence" value="ECO:0007669"/>
    <property type="project" value="TreeGrafter"/>
</dbReference>
<dbReference type="SUPFAM" id="SSF46548">
    <property type="entry name" value="alpha-helical ferredoxin"/>
    <property type="match status" value="1"/>
</dbReference>
<dbReference type="GO" id="GO:0071949">
    <property type="term" value="F:FAD binding"/>
    <property type="evidence" value="ECO:0007669"/>
    <property type="project" value="InterPro"/>
</dbReference>
<keyword evidence="7" id="KW-0560">Oxidoreductase</keyword>
<dbReference type="SUPFAM" id="SSF56176">
    <property type="entry name" value="FAD-binding/transporter-associated domain-like"/>
    <property type="match status" value="1"/>
</dbReference>
<dbReference type="InterPro" id="IPR016164">
    <property type="entry name" value="FAD-linked_Oxase-like_C"/>
</dbReference>
<dbReference type="KEGG" id="lal:AT746_16485"/>
<dbReference type="InterPro" id="IPR036318">
    <property type="entry name" value="FAD-bd_PCMH-like_sf"/>
</dbReference>
<dbReference type="GO" id="GO:0046872">
    <property type="term" value="F:metal ion binding"/>
    <property type="evidence" value="ECO:0007669"/>
    <property type="project" value="UniProtKB-KW"/>
</dbReference>
<dbReference type="RefSeq" id="WP_062482577.1">
    <property type="nucleotide sequence ID" value="NZ_CP013650.1"/>
</dbReference>
<comment type="similarity">
    <text evidence="2">Belongs to the FAD-binding oxidoreductase/transferase type 4 family.</text>
</comment>
<dbReference type="PROSITE" id="PS00198">
    <property type="entry name" value="4FE4S_FER_1"/>
    <property type="match status" value="1"/>
</dbReference>
<keyword evidence="9" id="KW-0411">Iron-sulfur</keyword>
<dbReference type="InterPro" id="IPR017900">
    <property type="entry name" value="4Fe4S_Fe_S_CS"/>
</dbReference>
<evidence type="ECO:0000256" key="7">
    <source>
        <dbReference type="ARBA" id="ARBA00023002"/>
    </source>
</evidence>
<dbReference type="InterPro" id="IPR016167">
    <property type="entry name" value="FAD-bd_PCMH_sub1"/>
</dbReference>
<keyword evidence="4" id="KW-0479">Metal-binding</keyword>
<proteinExistence type="inferred from homology"/>
<dbReference type="InterPro" id="IPR009051">
    <property type="entry name" value="Helical_ferredxn"/>
</dbReference>